<dbReference type="PROSITE" id="PS00061">
    <property type="entry name" value="ADH_SHORT"/>
    <property type="match status" value="1"/>
</dbReference>
<evidence type="ECO:0000313" key="4">
    <source>
        <dbReference type="EMBL" id="AEP30729.1"/>
    </source>
</evidence>
<dbReference type="Pfam" id="PF00106">
    <property type="entry name" value="adh_short"/>
    <property type="match status" value="1"/>
</dbReference>
<dbReference type="Proteomes" id="UP000009282">
    <property type="component" value="Chromosome"/>
</dbReference>
<dbReference type="SMART" id="SM00822">
    <property type="entry name" value="PKS_KR"/>
    <property type="match status" value="1"/>
</dbReference>
<dbReference type="AlphaFoldDB" id="G4QM77"/>
<dbReference type="InterPro" id="IPR053011">
    <property type="entry name" value="SDR_family_member_7"/>
</dbReference>
<evidence type="ECO:0000259" key="3">
    <source>
        <dbReference type="SMART" id="SM00822"/>
    </source>
</evidence>
<organism evidence="4 5">
    <name type="scientific">Glaciecola nitratireducens (strain JCM 12485 / KCTC 12276 / FR1064)</name>
    <dbReference type="NCBI Taxonomy" id="1085623"/>
    <lineage>
        <taxon>Bacteria</taxon>
        <taxon>Pseudomonadati</taxon>
        <taxon>Pseudomonadota</taxon>
        <taxon>Gammaproteobacteria</taxon>
        <taxon>Alteromonadales</taxon>
        <taxon>Alteromonadaceae</taxon>
        <taxon>Brumicola</taxon>
    </lineage>
</organism>
<dbReference type="OrthoDB" id="9810734at2"/>
<name>G4QM77_GLANF</name>
<dbReference type="EMBL" id="CP003060">
    <property type="protein sequence ID" value="AEP30729.1"/>
    <property type="molecule type" value="Genomic_DNA"/>
</dbReference>
<keyword evidence="5" id="KW-1185">Reference proteome</keyword>
<dbReference type="RefSeq" id="WP_014109602.1">
    <property type="nucleotide sequence ID" value="NC_016041.1"/>
</dbReference>
<evidence type="ECO:0000256" key="1">
    <source>
        <dbReference type="ARBA" id="ARBA00006484"/>
    </source>
</evidence>
<accession>G4QM77</accession>
<dbReference type="STRING" id="1085623.GNIT_2632"/>
<dbReference type="CDD" id="cd05332">
    <property type="entry name" value="11beta-HSD1_like_SDR_c"/>
    <property type="match status" value="1"/>
</dbReference>
<gene>
    <name evidence="4" type="ordered locus">GNIT_2632</name>
</gene>
<comment type="similarity">
    <text evidence="1 2">Belongs to the short-chain dehydrogenases/reductases (SDR) family.</text>
</comment>
<dbReference type="PRINTS" id="PR00080">
    <property type="entry name" value="SDRFAMILY"/>
</dbReference>
<dbReference type="InterPro" id="IPR036291">
    <property type="entry name" value="NAD(P)-bd_dom_sf"/>
</dbReference>
<dbReference type="InterPro" id="IPR020904">
    <property type="entry name" value="Sc_DH/Rdtase_CS"/>
</dbReference>
<protein>
    <submittedName>
        <fullName evidence="4">Short-chain dehydrogenase/reductase SDR</fullName>
    </submittedName>
</protein>
<dbReference type="InterPro" id="IPR057326">
    <property type="entry name" value="KR_dom"/>
</dbReference>
<evidence type="ECO:0000313" key="5">
    <source>
        <dbReference type="Proteomes" id="UP000009282"/>
    </source>
</evidence>
<dbReference type="SUPFAM" id="SSF51735">
    <property type="entry name" value="NAD(P)-binding Rossmann-fold domains"/>
    <property type="match status" value="1"/>
</dbReference>
<dbReference type="InterPro" id="IPR002347">
    <property type="entry name" value="SDR_fam"/>
</dbReference>
<dbReference type="PANTHER" id="PTHR44269">
    <property type="entry name" value="DEHYDROGENASE/REDUCTASE SDR FAMILY MEMBER 7-RELATED"/>
    <property type="match status" value="1"/>
</dbReference>
<dbReference type="eggNOG" id="COG4221">
    <property type="taxonomic scope" value="Bacteria"/>
</dbReference>
<reference evidence="4 5" key="1">
    <citation type="journal article" date="2011" name="J. Bacteriol.">
        <title>Complete genome sequence of seawater bacterium Glaciecola nitratireducens FR1064T.</title>
        <authorList>
            <person name="Bian F."/>
            <person name="Qin Q.L."/>
            <person name="Xie B.B."/>
            <person name="Shu Y.L."/>
            <person name="Zhang X.Y."/>
            <person name="Yu Y."/>
            <person name="Chen B."/>
            <person name="Chen X.L."/>
            <person name="Zhou B.C."/>
            <person name="Zhang Y.Z."/>
        </authorList>
    </citation>
    <scope>NUCLEOTIDE SEQUENCE [LARGE SCALE GENOMIC DNA]</scope>
    <source>
        <strain evidence="5">JCM 12485 / KCTC 12276 / FR1064</strain>
    </source>
</reference>
<dbReference type="PRINTS" id="PR00081">
    <property type="entry name" value="GDHRDH"/>
</dbReference>
<dbReference type="KEGG" id="gni:GNIT_2632"/>
<sequence length="276" mass="29287">MSKNSFKDKVVWITGASSGIGEALSREFANKGAKLVLSARNEKQLAKVKDDCVNLGASAEAILIVPLDVVDYDAMPKAVSQVIEHFGKIDFLINNAGMSQRSLCVDTDMSVYRTMFEVNVLGQIALTKQVLPVMLSQGTGHIAITSSVAGKVGAPLRTGYCAAKHAVMGFFDALRTEVASDGIKVTTITPGFIRTNISVNALNGDGSPTGKVDSNIAAGMDVNECGAVIMEGFENGIEEIVVGNGEEMGLLTLKRENPTATFRALEQMAAQIKLDQ</sequence>
<evidence type="ECO:0000256" key="2">
    <source>
        <dbReference type="RuleBase" id="RU000363"/>
    </source>
</evidence>
<dbReference type="NCBIfam" id="NF004825">
    <property type="entry name" value="PRK06181.1"/>
    <property type="match status" value="1"/>
</dbReference>
<dbReference type="HOGENOM" id="CLU_010194_2_1_6"/>
<dbReference type="Gene3D" id="3.40.50.720">
    <property type="entry name" value="NAD(P)-binding Rossmann-like Domain"/>
    <property type="match status" value="1"/>
</dbReference>
<dbReference type="PANTHER" id="PTHR44269:SF1">
    <property type="entry name" value="DEHYDROGENASE_REDUCTASE SDR FAMILY MEMBER 7"/>
    <property type="match status" value="1"/>
</dbReference>
<proteinExistence type="inferred from homology"/>
<feature type="domain" description="Ketoreductase" evidence="3">
    <location>
        <begin position="9"/>
        <end position="191"/>
    </location>
</feature>